<keyword evidence="3" id="KW-1185">Reference proteome</keyword>
<dbReference type="KEGG" id="vg:60321437"/>
<feature type="compositionally biased region" description="Low complexity" evidence="1">
    <location>
        <begin position="43"/>
        <end position="53"/>
    </location>
</feature>
<evidence type="ECO:0000313" key="2">
    <source>
        <dbReference type="EMBL" id="QHB37818.1"/>
    </source>
</evidence>
<feature type="compositionally biased region" description="Basic residues" evidence="1">
    <location>
        <begin position="14"/>
        <end position="34"/>
    </location>
</feature>
<dbReference type="RefSeq" id="YP_009950027.1">
    <property type="nucleotide sequence ID" value="NC_051586.1"/>
</dbReference>
<sequence>MASRGGRSSGSLKGGRKSVARRGHGGPRLNRRLGGHATFARSGTTTPYGPGTPSVKRRDVYDALRRKGYSKEKAARIANATANGTNSGNRGRKGPRGRR</sequence>
<organism evidence="2 3">
    <name type="scientific">Mycobacterium phage Imvubu</name>
    <dbReference type="NCBI Taxonomy" id="2686233"/>
    <lineage>
        <taxon>Viruses</taxon>
        <taxon>Duplodnaviria</taxon>
        <taxon>Heunggongvirae</taxon>
        <taxon>Uroviricota</taxon>
        <taxon>Caudoviricetes</taxon>
        <taxon>Bclasvirinae</taxon>
        <taxon>Imvubuvirus</taxon>
        <taxon>Imvubuvirus imvubu</taxon>
    </lineage>
</organism>
<dbReference type="InterPro" id="IPR055642">
    <property type="entry name" value="DUF7218"/>
</dbReference>
<evidence type="ECO:0000256" key="1">
    <source>
        <dbReference type="SAM" id="MobiDB-lite"/>
    </source>
</evidence>
<name>A0A6B9LDR2_9CAUD</name>
<feature type="compositionally biased region" description="Basic and acidic residues" evidence="1">
    <location>
        <begin position="56"/>
        <end position="75"/>
    </location>
</feature>
<dbReference type="Pfam" id="PF23855">
    <property type="entry name" value="DUF7218"/>
    <property type="match status" value="1"/>
</dbReference>
<dbReference type="GeneID" id="60321437"/>
<feature type="compositionally biased region" description="Basic residues" evidence="1">
    <location>
        <begin position="90"/>
        <end position="99"/>
    </location>
</feature>
<dbReference type="EMBL" id="MN813693">
    <property type="protein sequence ID" value="QHB37818.1"/>
    <property type="molecule type" value="Genomic_DNA"/>
</dbReference>
<protein>
    <submittedName>
        <fullName evidence="2">Uncharacterized protein</fullName>
    </submittedName>
</protein>
<evidence type="ECO:0000313" key="3">
    <source>
        <dbReference type="Proteomes" id="UP000464404"/>
    </source>
</evidence>
<dbReference type="Proteomes" id="UP000464404">
    <property type="component" value="Segment"/>
</dbReference>
<reference evidence="2 3" key="1">
    <citation type="submission" date="2019-12" db="EMBL/GenBank/DDBJ databases">
        <authorList>
            <person name="Garlena R.A."/>
            <person name="Russell D.A."/>
            <person name="Pope W.H."/>
            <person name="Jacobs-Sera D."/>
            <person name="Hatfull G.F."/>
        </authorList>
    </citation>
    <scope>NUCLEOTIDE SEQUENCE [LARGE SCALE GENOMIC DNA]</scope>
</reference>
<proteinExistence type="predicted"/>
<feature type="region of interest" description="Disordered" evidence="1">
    <location>
        <begin position="1"/>
        <end position="99"/>
    </location>
</feature>
<feature type="compositionally biased region" description="Low complexity" evidence="1">
    <location>
        <begin position="78"/>
        <end position="89"/>
    </location>
</feature>
<feature type="compositionally biased region" description="Low complexity" evidence="1">
    <location>
        <begin position="1"/>
        <end position="11"/>
    </location>
</feature>
<gene>
    <name evidence="2" type="primary">77</name>
    <name evidence="2" type="ORF">PBI_IMVUBU_77</name>
</gene>
<accession>A0A6B9LDR2</accession>